<evidence type="ECO:0000313" key="2">
    <source>
        <dbReference type="Proteomes" id="UP000294854"/>
    </source>
</evidence>
<dbReference type="AlphaFoldDB" id="A0A4R5NS85"/>
<keyword evidence="2" id="KW-1185">Reference proteome</keyword>
<dbReference type="EMBL" id="PUFO01000014">
    <property type="protein sequence ID" value="TDG80005.1"/>
    <property type="molecule type" value="Genomic_DNA"/>
</dbReference>
<name>A0A4R5NS85_9LACO</name>
<dbReference type="OrthoDB" id="2297901at2"/>
<protein>
    <recommendedName>
        <fullName evidence="3">DUF2969 domain-containing protein</fullName>
    </recommendedName>
</protein>
<evidence type="ECO:0008006" key="3">
    <source>
        <dbReference type="Google" id="ProtNLM"/>
    </source>
</evidence>
<dbReference type="STRING" id="1122149.FD44_GL000872"/>
<organism evidence="1 2">
    <name type="scientific">Secundilactobacillus malefermentans</name>
    <dbReference type="NCBI Taxonomy" id="176292"/>
    <lineage>
        <taxon>Bacteria</taxon>
        <taxon>Bacillati</taxon>
        <taxon>Bacillota</taxon>
        <taxon>Bacilli</taxon>
        <taxon>Lactobacillales</taxon>
        <taxon>Lactobacillaceae</taxon>
        <taxon>Secundilactobacillus</taxon>
    </lineage>
</organism>
<dbReference type="InterPro" id="IPR021351">
    <property type="entry name" value="DUF2969"/>
</dbReference>
<evidence type="ECO:0000313" key="1">
    <source>
        <dbReference type="EMBL" id="TDG80005.1"/>
    </source>
</evidence>
<accession>A0A4R5NS85</accession>
<sequence>MAKKNRPIEVNIEEREDGDITVTDVLIGESKIGEVRPADDRFDASLEGESPMRYKTLDEAVESLLKEYHLHHG</sequence>
<dbReference type="RefSeq" id="WP_010620655.1">
    <property type="nucleotide sequence ID" value="NZ_CP042371.1"/>
</dbReference>
<dbReference type="Pfam" id="PF11184">
    <property type="entry name" value="DUF2969"/>
    <property type="match status" value="1"/>
</dbReference>
<comment type="caution">
    <text evidence="1">The sequence shown here is derived from an EMBL/GenBank/DDBJ whole genome shotgun (WGS) entry which is preliminary data.</text>
</comment>
<reference evidence="1 2" key="1">
    <citation type="journal article" date="2019" name="Appl. Microbiol. Biotechnol.">
        <title>Uncovering carbohydrate metabolism through a genotype-phenotype association study of 56 lactic acid bacteria genomes.</title>
        <authorList>
            <person name="Buron-Moles G."/>
            <person name="Chailyan A."/>
            <person name="Dolejs I."/>
            <person name="Forster J."/>
            <person name="Miks M.H."/>
        </authorList>
    </citation>
    <scope>NUCLEOTIDE SEQUENCE [LARGE SCALE GENOMIC DNA]</scope>
    <source>
        <strain evidence="1 2">ATCC 49373</strain>
    </source>
</reference>
<proteinExistence type="predicted"/>
<dbReference type="Proteomes" id="UP000294854">
    <property type="component" value="Unassembled WGS sequence"/>
</dbReference>
<gene>
    <name evidence="1" type="ORF">C5L31_000612</name>
</gene>